<dbReference type="InterPro" id="IPR043429">
    <property type="entry name" value="ArtM/GltK/GlnP/TcyL/YhdX-like"/>
</dbReference>
<dbReference type="PANTHER" id="PTHR30614">
    <property type="entry name" value="MEMBRANE COMPONENT OF AMINO ACID ABC TRANSPORTER"/>
    <property type="match status" value="1"/>
</dbReference>
<comment type="similarity">
    <text evidence="3">Belongs to the binding-protein-dependent transport system permease family. HisMQ subfamily.</text>
</comment>
<dbReference type="EMBL" id="AP021874">
    <property type="protein sequence ID" value="BBO68907.1"/>
    <property type="molecule type" value="Genomic_DNA"/>
</dbReference>
<dbReference type="AlphaFoldDB" id="A0A5K7YW61"/>
<evidence type="ECO:0000256" key="7">
    <source>
        <dbReference type="ARBA" id="ARBA00022970"/>
    </source>
</evidence>
<comment type="subcellular location">
    <subcellularLocation>
        <location evidence="2">Cell inner membrane</location>
        <topology evidence="2">Multi-pass membrane protein</topology>
    </subcellularLocation>
    <subcellularLocation>
        <location evidence="10">Cell membrane</location>
        <topology evidence="10">Multi-pass membrane protein</topology>
    </subcellularLocation>
</comment>
<evidence type="ECO:0000313" key="13">
    <source>
        <dbReference type="Proteomes" id="UP000427906"/>
    </source>
</evidence>
<dbReference type="InterPro" id="IPR035906">
    <property type="entry name" value="MetI-like_sf"/>
</dbReference>
<keyword evidence="9 10" id="KW-0472">Membrane</keyword>
<keyword evidence="4 10" id="KW-0813">Transport</keyword>
<feature type="transmembrane region" description="Helical" evidence="10">
    <location>
        <begin position="263"/>
        <end position="282"/>
    </location>
</feature>
<dbReference type="Pfam" id="PF00528">
    <property type="entry name" value="BPD_transp_1"/>
    <property type="match status" value="1"/>
</dbReference>
<evidence type="ECO:0000256" key="8">
    <source>
        <dbReference type="ARBA" id="ARBA00022989"/>
    </source>
</evidence>
<keyword evidence="13" id="KW-1185">Reference proteome</keyword>
<proteinExistence type="inferred from homology"/>
<accession>A0A5K7YW61</accession>
<reference evidence="12 13" key="1">
    <citation type="submission" date="2019-11" db="EMBL/GenBank/DDBJ databases">
        <title>Comparative genomics of hydrocarbon-degrading Desulfosarcina strains.</title>
        <authorList>
            <person name="Watanabe M."/>
            <person name="Kojima H."/>
            <person name="Fukui M."/>
        </authorList>
    </citation>
    <scope>NUCLEOTIDE SEQUENCE [LARGE SCALE GENOMIC DNA]</scope>
    <source>
        <strain evidence="12 13">PL12</strain>
    </source>
</reference>
<feature type="transmembrane region" description="Helical" evidence="10">
    <location>
        <begin position="108"/>
        <end position="125"/>
    </location>
</feature>
<evidence type="ECO:0000256" key="9">
    <source>
        <dbReference type="ARBA" id="ARBA00023136"/>
    </source>
</evidence>
<feature type="domain" description="ABC transmembrane type-1" evidence="11">
    <location>
        <begin position="66"/>
        <end position="282"/>
    </location>
</feature>
<gene>
    <name evidence="12" type="ORF">DSCA_28370</name>
</gene>
<dbReference type="OrthoDB" id="5365894at2"/>
<evidence type="ECO:0000256" key="3">
    <source>
        <dbReference type="ARBA" id="ARBA00010072"/>
    </source>
</evidence>
<keyword evidence="7" id="KW-0029">Amino-acid transport</keyword>
<dbReference type="NCBIfam" id="TIGR01726">
    <property type="entry name" value="HEQRo_perm_3TM"/>
    <property type="match status" value="1"/>
</dbReference>
<name>A0A5K7YW61_9BACT</name>
<dbReference type="Proteomes" id="UP000427906">
    <property type="component" value="Chromosome"/>
</dbReference>
<dbReference type="Gene3D" id="1.10.3720.10">
    <property type="entry name" value="MetI-like"/>
    <property type="match status" value="1"/>
</dbReference>
<evidence type="ECO:0000313" key="12">
    <source>
        <dbReference type="EMBL" id="BBO68907.1"/>
    </source>
</evidence>
<evidence type="ECO:0000256" key="2">
    <source>
        <dbReference type="ARBA" id="ARBA00004429"/>
    </source>
</evidence>
<sequence length="296" mass="33119">MIGKKIRITWTDLILLAGIGSVVVWLVYQATVQAQYKWNWQAIPQYLLRIDESSGRWVPGLILQGVLVTLRLSIWATVLALVIGTVMGLFRTGCSRYRRMIGSGYVEMIRNIPVLVWIFIFYYFIGDRLLPAIGIDRAMLMDGGPLSGILSLVMAEPSRVPIFISGAVALAVYEGAYITEIIRAGIQSIDKGQWEASSGLGFTRAQQLRYIIFPQALRRIMPPLAGQFISTIKDSAIVSVISIQELTFQGMELMAATFLTFEVWITILGIYFVLCLTCSLLVERFELVLKKEARPA</sequence>
<keyword evidence="8 10" id="KW-1133">Transmembrane helix</keyword>
<dbReference type="KEGG" id="dalk:DSCA_28370"/>
<dbReference type="GO" id="GO:0006865">
    <property type="term" value="P:amino acid transport"/>
    <property type="evidence" value="ECO:0007669"/>
    <property type="project" value="UniProtKB-KW"/>
</dbReference>
<evidence type="ECO:0000256" key="1">
    <source>
        <dbReference type="ARBA" id="ARBA00003159"/>
    </source>
</evidence>
<dbReference type="InterPro" id="IPR010065">
    <property type="entry name" value="AA_ABC_transptr_permease_3TM"/>
</dbReference>
<organism evidence="12 13">
    <name type="scientific">Desulfosarcina alkanivorans</name>
    <dbReference type="NCBI Taxonomy" id="571177"/>
    <lineage>
        <taxon>Bacteria</taxon>
        <taxon>Pseudomonadati</taxon>
        <taxon>Thermodesulfobacteriota</taxon>
        <taxon>Desulfobacteria</taxon>
        <taxon>Desulfobacterales</taxon>
        <taxon>Desulfosarcinaceae</taxon>
        <taxon>Desulfosarcina</taxon>
    </lineage>
</organism>
<keyword evidence="5" id="KW-1003">Cell membrane</keyword>
<evidence type="ECO:0000256" key="10">
    <source>
        <dbReference type="RuleBase" id="RU363032"/>
    </source>
</evidence>
<dbReference type="RefSeq" id="WP_155317005.1">
    <property type="nucleotide sequence ID" value="NZ_AP021874.1"/>
</dbReference>
<evidence type="ECO:0000259" key="11">
    <source>
        <dbReference type="PROSITE" id="PS50928"/>
    </source>
</evidence>
<dbReference type="PANTHER" id="PTHR30614:SF20">
    <property type="entry name" value="GLUTAMINE TRANSPORT SYSTEM PERMEASE PROTEIN GLNP"/>
    <property type="match status" value="1"/>
</dbReference>
<dbReference type="GO" id="GO:0022857">
    <property type="term" value="F:transmembrane transporter activity"/>
    <property type="evidence" value="ECO:0007669"/>
    <property type="project" value="InterPro"/>
</dbReference>
<dbReference type="SUPFAM" id="SSF161098">
    <property type="entry name" value="MetI-like"/>
    <property type="match status" value="1"/>
</dbReference>
<protein>
    <submittedName>
        <fullName evidence="12">Amino acid ABC transporter permease</fullName>
    </submittedName>
</protein>
<dbReference type="InterPro" id="IPR000515">
    <property type="entry name" value="MetI-like"/>
</dbReference>
<evidence type="ECO:0000256" key="6">
    <source>
        <dbReference type="ARBA" id="ARBA00022692"/>
    </source>
</evidence>
<feature type="transmembrane region" description="Helical" evidence="10">
    <location>
        <begin position="12"/>
        <end position="30"/>
    </location>
</feature>
<comment type="function">
    <text evidence="1">Part of the binding-protein-dependent transport system for glutamine; probably responsible for the translocation of the substrate across the membrane.</text>
</comment>
<feature type="transmembrane region" description="Helical" evidence="10">
    <location>
        <begin position="61"/>
        <end position="87"/>
    </location>
</feature>
<dbReference type="GO" id="GO:0043190">
    <property type="term" value="C:ATP-binding cassette (ABC) transporter complex"/>
    <property type="evidence" value="ECO:0007669"/>
    <property type="project" value="InterPro"/>
</dbReference>
<keyword evidence="6 10" id="KW-0812">Transmembrane</keyword>
<dbReference type="CDD" id="cd06261">
    <property type="entry name" value="TM_PBP2"/>
    <property type="match status" value="1"/>
</dbReference>
<evidence type="ECO:0000256" key="4">
    <source>
        <dbReference type="ARBA" id="ARBA00022448"/>
    </source>
</evidence>
<evidence type="ECO:0000256" key="5">
    <source>
        <dbReference type="ARBA" id="ARBA00022475"/>
    </source>
</evidence>
<dbReference type="PROSITE" id="PS50928">
    <property type="entry name" value="ABC_TM1"/>
    <property type="match status" value="1"/>
</dbReference>